<reference evidence="1 2" key="1">
    <citation type="submission" date="2018-07" db="EMBL/GenBank/DDBJ databases">
        <title>Modular assembly of carbohydrate-degrading microbial communities in the ocean.</title>
        <authorList>
            <person name="Enke T.N."/>
            <person name="Datta M.S."/>
            <person name="Schwartzman J.A."/>
            <person name="Cermak N."/>
            <person name="Schmitz D.A."/>
            <person name="Barrere J."/>
            <person name="Cordero O.X."/>
        </authorList>
    </citation>
    <scope>NUCLEOTIDE SEQUENCE [LARGE SCALE GENOMIC DNA]</scope>
    <source>
        <strain evidence="1 2">C3M10</strain>
    </source>
</reference>
<dbReference type="Pfam" id="PF11066">
    <property type="entry name" value="DUF2867"/>
    <property type="match status" value="1"/>
</dbReference>
<dbReference type="InterPro" id="IPR021295">
    <property type="entry name" value="DUF2867"/>
</dbReference>
<protein>
    <submittedName>
        <fullName evidence="1">DUF2867 domain-containing protein</fullName>
    </submittedName>
</protein>
<organism evidence="1 2">
    <name type="scientific">Phaeobacter gallaeciensis</name>
    <dbReference type="NCBI Taxonomy" id="60890"/>
    <lineage>
        <taxon>Bacteria</taxon>
        <taxon>Pseudomonadati</taxon>
        <taxon>Pseudomonadota</taxon>
        <taxon>Alphaproteobacteria</taxon>
        <taxon>Rhodobacterales</taxon>
        <taxon>Roseobacteraceae</taxon>
        <taxon>Phaeobacter</taxon>
    </lineage>
</organism>
<sequence length="165" mass="18565">MENDPTFYWKSSHIQIVGPETDLNFLDSQSVTLTQPVTALEAWRQVMRQPMPVVKRAFAIRDAVVSKFGVKRIGGFSGTTPAQVEVGQKLDFFLVEHISPQVLTLTERDTHLDVMTCISVQDRTVSITSSVITHNWVGRLYMVPVAPAHKMIVARNLLWLSQQMG</sequence>
<evidence type="ECO:0000313" key="2">
    <source>
        <dbReference type="Proteomes" id="UP000252706"/>
    </source>
</evidence>
<dbReference type="EMBL" id="QOCE01000038">
    <property type="protein sequence ID" value="RBW52861.1"/>
    <property type="molecule type" value="Genomic_DNA"/>
</dbReference>
<dbReference type="Proteomes" id="UP000252706">
    <property type="component" value="Unassembled WGS sequence"/>
</dbReference>
<accession>A0A366WVR2</accession>
<dbReference type="AlphaFoldDB" id="A0A366WVR2"/>
<name>A0A366WVR2_9RHOB</name>
<proteinExistence type="predicted"/>
<evidence type="ECO:0000313" key="1">
    <source>
        <dbReference type="EMBL" id="RBW52861.1"/>
    </source>
</evidence>
<dbReference type="RefSeq" id="WP_113824578.1">
    <property type="nucleotide sequence ID" value="NZ_QOCE01000038.1"/>
</dbReference>
<dbReference type="OrthoDB" id="7058586at2"/>
<gene>
    <name evidence="1" type="ORF">DS909_16645</name>
</gene>
<comment type="caution">
    <text evidence="1">The sequence shown here is derived from an EMBL/GenBank/DDBJ whole genome shotgun (WGS) entry which is preliminary data.</text>
</comment>